<feature type="binding site" evidence="4 5">
    <location>
        <position position="184"/>
    </location>
    <ligand>
        <name>substrate</name>
    </ligand>
</feature>
<feature type="binding site" evidence="4 5">
    <location>
        <position position="188"/>
    </location>
    <ligand>
        <name>substrate</name>
    </ligand>
</feature>
<dbReference type="SUPFAM" id="SSF51735">
    <property type="entry name" value="NAD(P)-binding Rossmann-fold domains"/>
    <property type="match status" value="1"/>
</dbReference>
<comment type="function">
    <text evidence="4">May play a key role in the regulation of the intracellular concentration of adenosylhomocysteine.</text>
</comment>
<feature type="binding site" evidence="4 5">
    <location>
        <position position="57"/>
    </location>
    <ligand>
        <name>substrate</name>
    </ligand>
</feature>
<comment type="similarity">
    <text evidence="1 4 8">Belongs to the adenosylhomocysteinase family.</text>
</comment>
<dbReference type="PIRSF" id="PIRSF001109">
    <property type="entry name" value="Ad_hcy_hydrolase"/>
    <property type="match status" value="1"/>
</dbReference>
<dbReference type="Gene3D" id="3.40.50.1480">
    <property type="entry name" value="Adenosylhomocysteinase-like"/>
    <property type="match status" value="1"/>
</dbReference>
<feature type="binding site" evidence="4 5">
    <location>
        <position position="129"/>
    </location>
    <ligand>
        <name>substrate</name>
    </ligand>
</feature>
<feature type="binding site" evidence="6">
    <location>
        <begin position="220"/>
        <end position="225"/>
    </location>
    <ligand>
        <name>NAD(+)</name>
        <dbReference type="ChEBI" id="CHEBI:57540"/>
    </ligand>
</feature>
<evidence type="ECO:0000256" key="2">
    <source>
        <dbReference type="ARBA" id="ARBA00022563"/>
    </source>
</evidence>
<evidence type="ECO:0000256" key="1">
    <source>
        <dbReference type="ARBA" id="ARBA00007122"/>
    </source>
</evidence>
<dbReference type="Pfam" id="PF05221">
    <property type="entry name" value="AdoHcyase"/>
    <property type="match status" value="2"/>
</dbReference>
<protein>
    <recommendedName>
        <fullName evidence="4">Adenosylhomocysteinase</fullName>
        <ecNumber evidence="4">3.13.2.1</ecNumber>
    </recommendedName>
    <alternativeName>
        <fullName evidence="4">S-adenosyl-L-homocysteine hydrolase</fullName>
        <shortName evidence="4">AdoHcyase</shortName>
    </alternativeName>
</protein>
<feature type="binding site" evidence="4 6">
    <location>
        <position position="344"/>
    </location>
    <ligand>
        <name>NAD(+)</name>
        <dbReference type="ChEBI" id="CHEBI:57540"/>
    </ligand>
</feature>
<dbReference type="InterPro" id="IPR036291">
    <property type="entry name" value="NAD(P)-bd_dom_sf"/>
</dbReference>
<dbReference type="AlphaFoldDB" id="A0A2M7TDP8"/>
<evidence type="ECO:0000256" key="7">
    <source>
        <dbReference type="RuleBase" id="RU000548"/>
    </source>
</evidence>
<dbReference type="HAMAP" id="MF_00563">
    <property type="entry name" value="AdoHcyase"/>
    <property type="match status" value="1"/>
</dbReference>
<dbReference type="InterPro" id="IPR000043">
    <property type="entry name" value="Adenosylhomocysteinase-like"/>
</dbReference>
<dbReference type="GO" id="GO:0005829">
    <property type="term" value="C:cytosol"/>
    <property type="evidence" value="ECO:0007669"/>
    <property type="project" value="TreeGrafter"/>
</dbReference>
<sequence length="422" mass="46404">MNQKKNYEVKDLKTAVQGANRVEWAKNQMPVLRLLQAGFAKEKPLKDIKIAASLHVTAETAVLMEVLKTGGAEIALCASNPLSTQDDVAAHLVKNLGIQVFAIKGEREATYYRHLNYALKIGPQLTMDDGADLVSTIHKSRRDLLGKVFGGSEETTTGVIRLRAMEKDGVLKYPIIAVNDAKTKYLFDNRYGTGQSTIDGILRATNVLLSGSNFVICGYGWCGKGVAMRAKGMGARVTVCEVDPLKALEAKMDGFEVLPLLMAARKADLIVTLTGNKAVVDERHFRVLKSGAILANAGHFNVELNLEALKAMQKQKRQIREFVEEYELKDGRKIYILGNGRLINLSAAEGHPAAVMDMSFADQALAAVFLVKNRGKLKDKVYGMPEKLDREVARLKLQGMGVKIDTLSGHQKKYLSSWREGT</sequence>
<evidence type="ECO:0000256" key="4">
    <source>
        <dbReference type="HAMAP-Rule" id="MF_00563"/>
    </source>
</evidence>
<dbReference type="GO" id="GO:0006730">
    <property type="term" value="P:one-carbon metabolic process"/>
    <property type="evidence" value="ECO:0007669"/>
    <property type="project" value="UniProtKB-UniRule"/>
</dbReference>
<dbReference type="GO" id="GO:0004013">
    <property type="term" value="F:adenosylhomocysteinase activity"/>
    <property type="evidence" value="ECO:0007669"/>
    <property type="project" value="UniProtKB-UniRule"/>
</dbReference>
<keyword evidence="3 4" id="KW-0520">NAD</keyword>
<comment type="cofactor">
    <cofactor evidence="4 6 7">
        <name>NAD(+)</name>
        <dbReference type="ChEBI" id="CHEBI:57540"/>
    </cofactor>
    <text evidence="4 6 7">Binds 1 NAD(+) per subunit.</text>
</comment>
<evidence type="ECO:0000256" key="5">
    <source>
        <dbReference type="PIRSR" id="PIRSR001109-1"/>
    </source>
</evidence>
<dbReference type="EMBL" id="PFNJ01000014">
    <property type="protein sequence ID" value="PIZ43649.1"/>
    <property type="molecule type" value="Genomic_DNA"/>
</dbReference>
<dbReference type="SUPFAM" id="SSF52283">
    <property type="entry name" value="Formate/glycerate dehydrogenase catalytic domain-like"/>
    <property type="match status" value="1"/>
</dbReference>
<evidence type="ECO:0000313" key="10">
    <source>
        <dbReference type="EMBL" id="PIZ43649.1"/>
    </source>
</evidence>
<dbReference type="Proteomes" id="UP000230970">
    <property type="component" value="Unassembled WGS sequence"/>
</dbReference>
<feature type="binding site" evidence="4 6">
    <location>
        <begin position="297"/>
        <end position="299"/>
    </location>
    <ligand>
        <name>NAD(+)</name>
        <dbReference type="ChEBI" id="CHEBI:57540"/>
    </ligand>
</feature>
<dbReference type="NCBIfam" id="NF004005">
    <property type="entry name" value="PRK05476.2-3"/>
    <property type="match status" value="1"/>
</dbReference>
<dbReference type="EC" id="3.13.2.1" evidence="4"/>
<dbReference type="NCBIfam" id="TIGR00936">
    <property type="entry name" value="ahcY"/>
    <property type="match status" value="1"/>
</dbReference>
<organism evidence="10 11">
    <name type="scientific">candidate division WWE3 bacterium CG_4_10_14_0_2_um_filter_42_8</name>
    <dbReference type="NCBI Taxonomy" id="1975074"/>
    <lineage>
        <taxon>Bacteria</taxon>
        <taxon>Katanobacteria</taxon>
    </lineage>
</organism>
<dbReference type="SMART" id="SM00996">
    <property type="entry name" value="AdoHcyase"/>
    <property type="match status" value="1"/>
</dbReference>
<feature type="binding site" evidence="4">
    <location>
        <position position="276"/>
    </location>
    <ligand>
        <name>NAD(+)</name>
        <dbReference type="ChEBI" id="CHEBI:57540"/>
    </ligand>
</feature>
<comment type="subcellular location">
    <subcellularLocation>
        <location evidence="4">Cytoplasm</location>
    </subcellularLocation>
</comment>
<name>A0A2M7TDP8_UNCKA</name>
<dbReference type="Gene3D" id="3.40.50.720">
    <property type="entry name" value="NAD(P)-binding Rossmann-like Domain"/>
    <property type="match status" value="1"/>
</dbReference>
<feature type="binding site" evidence="4">
    <location>
        <begin position="218"/>
        <end position="223"/>
    </location>
    <ligand>
        <name>NAD(+)</name>
        <dbReference type="ChEBI" id="CHEBI:57540"/>
    </ligand>
</feature>
<comment type="catalytic activity">
    <reaction evidence="4 7">
        <text>S-adenosyl-L-homocysteine + H2O = L-homocysteine + adenosine</text>
        <dbReference type="Rhea" id="RHEA:21708"/>
        <dbReference type="ChEBI" id="CHEBI:15377"/>
        <dbReference type="ChEBI" id="CHEBI:16335"/>
        <dbReference type="ChEBI" id="CHEBI:57856"/>
        <dbReference type="ChEBI" id="CHEBI:58199"/>
        <dbReference type="EC" id="3.13.2.1"/>
    </reaction>
</comment>
<dbReference type="UniPathway" id="UPA00314">
    <property type="reaction ID" value="UER00076"/>
</dbReference>
<accession>A0A2M7TDP8</accession>
<dbReference type="PANTHER" id="PTHR23420:SF0">
    <property type="entry name" value="ADENOSYLHOMOCYSTEINASE"/>
    <property type="match status" value="1"/>
</dbReference>
<dbReference type="PANTHER" id="PTHR23420">
    <property type="entry name" value="ADENOSYLHOMOCYSTEINASE"/>
    <property type="match status" value="1"/>
</dbReference>
<feature type="binding site" evidence="4 5">
    <location>
        <position position="154"/>
    </location>
    <ligand>
        <name>substrate</name>
    </ligand>
</feature>
<keyword evidence="2 4" id="KW-0554">One-carbon metabolism</keyword>
<keyword evidence="4" id="KW-0963">Cytoplasm</keyword>
<dbReference type="GO" id="GO:0033353">
    <property type="term" value="P:S-adenosylmethionine cycle"/>
    <property type="evidence" value="ECO:0007669"/>
    <property type="project" value="TreeGrafter"/>
</dbReference>
<keyword evidence="4 7" id="KW-0378">Hydrolase</keyword>
<reference evidence="11" key="1">
    <citation type="submission" date="2017-09" db="EMBL/GenBank/DDBJ databases">
        <title>Depth-based differentiation of microbial function through sediment-hosted aquifers and enrichment of novel symbionts in the deep terrestrial subsurface.</title>
        <authorList>
            <person name="Probst A.J."/>
            <person name="Ladd B."/>
            <person name="Jarett J.K."/>
            <person name="Geller-Mcgrath D.E."/>
            <person name="Sieber C.M.K."/>
            <person name="Emerson J.B."/>
            <person name="Anantharaman K."/>
            <person name="Thomas B.C."/>
            <person name="Malmstrom R."/>
            <person name="Stieglmeier M."/>
            <person name="Klingl A."/>
            <person name="Woyke T."/>
            <person name="Ryan C.M."/>
            <person name="Banfield J.F."/>
        </authorList>
    </citation>
    <scope>NUCLEOTIDE SEQUENCE [LARGE SCALE GENOMIC DNA]</scope>
</reference>
<feature type="binding site" evidence="4">
    <location>
        <position position="189"/>
    </location>
    <ligand>
        <name>NAD(+)</name>
        <dbReference type="ChEBI" id="CHEBI:57540"/>
    </ligand>
</feature>
<dbReference type="PROSITE" id="PS00739">
    <property type="entry name" value="ADOHCYASE_2"/>
    <property type="match status" value="1"/>
</dbReference>
<dbReference type="GO" id="GO:0071269">
    <property type="term" value="P:L-homocysteine biosynthetic process"/>
    <property type="evidence" value="ECO:0007669"/>
    <property type="project" value="UniProtKB-UniRule"/>
</dbReference>
<comment type="caution">
    <text evidence="10">The sequence shown here is derived from an EMBL/GenBank/DDBJ whole genome shotgun (WGS) entry which is preliminary data.</text>
</comment>
<evidence type="ECO:0000259" key="9">
    <source>
        <dbReference type="SMART" id="SM00997"/>
    </source>
</evidence>
<evidence type="ECO:0000256" key="8">
    <source>
        <dbReference type="RuleBase" id="RU004166"/>
    </source>
</evidence>
<proteinExistence type="inferred from homology"/>
<dbReference type="SMART" id="SM00997">
    <property type="entry name" value="AdoHcyase_NAD"/>
    <property type="match status" value="1"/>
</dbReference>
<evidence type="ECO:0000256" key="6">
    <source>
        <dbReference type="PIRSR" id="PIRSR001109-2"/>
    </source>
</evidence>
<dbReference type="CDD" id="cd00401">
    <property type="entry name" value="SAHH"/>
    <property type="match status" value="1"/>
</dbReference>
<dbReference type="InterPro" id="IPR020082">
    <property type="entry name" value="S-Ado-L-homoCys_hydrolase_CS"/>
</dbReference>
<evidence type="ECO:0000256" key="3">
    <source>
        <dbReference type="ARBA" id="ARBA00023027"/>
    </source>
</evidence>
<feature type="domain" description="S-adenosyl-L-homocysteine hydrolase NAD binding" evidence="9">
    <location>
        <begin position="189"/>
        <end position="350"/>
    </location>
</feature>
<feature type="binding site" evidence="4 6">
    <location>
        <begin position="155"/>
        <end position="157"/>
    </location>
    <ligand>
        <name>NAD(+)</name>
        <dbReference type="ChEBI" id="CHEBI:57540"/>
    </ligand>
</feature>
<gene>
    <name evidence="4" type="primary">ahcY</name>
    <name evidence="10" type="ORF">COY34_00550</name>
</gene>
<evidence type="ECO:0000313" key="11">
    <source>
        <dbReference type="Proteomes" id="UP000230970"/>
    </source>
</evidence>
<feature type="binding site" evidence="6">
    <location>
        <position position="351"/>
    </location>
    <ligand>
        <name>NAD(+)</name>
        <dbReference type="ChEBI" id="CHEBI:57540"/>
    </ligand>
</feature>
<dbReference type="InterPro" id="IPR015878">
    <property type="entry name" value="Ado_hCys_hydrolase_NAD-bd"/>
</dbReference>
<dbReference type="InterPro" id="IPR042172">
    <property type="entry name" value="Adenosylhomocyst_ase-like_sf"/>
</dbReference>
<feature type="binding site" evidence="4 6">
    <location>
        <position position="241"/>
    </location>
    <ligand>
        <name>NAD(+)</name>
        <dbReference type="ChEBI" id="CHEBI:57540"/>
    </ligand>
</feature>
<comment type="pathway">
    <text evidence="4 7">Amino-acid biosynthesis; L-homocysteine biosynthesis; L-homocysteine from S-adenosyl-L-homocysteine: step 1/1.</text>
</comment>
<dbReference type="Pfam" id="PF00670">
    <property type="entry name" value="AdoHcyase_NAD"/>
    <property type="match status" value="1"/>
</dbReference>